<organism evidence="6 7">
    <name type="scientific">Umezawaea endophytica</name>
    <dbReference type="NCBI Taxonomy" id="1654476"/>
    <lineage>
        <taxon>Bacteria</taxon>
        <taxon>Bacillati</taxon>
        <taxon>Actinomycetota</taxon>
        <taxon>Actinomycetes</taxon>
        <taxon>Pseudonocardiales</taxon>
        <taxon>Pseudonocardiaceae</taxon>
        <taxon>Umezawaea</taxon>
    </lineage>
</organism>
<dbReference type="SUPFAM" id="SSF52151">
    <property type="entry name" value="FabD/lysophospholipase-like"/>
    <property type="match status" value="1"/>
</dbReference>
<accession>A0A9X2VJC2</accession>
<reference evidence="6" key="1">
    <citation type="submission" date="2022-08" db="EMBL/GenBank/DDBJ databases">
        <authorList>
            <person name="Tistechok S."/>
            <person name="Samborskyy M."/>
            <person name="Roman I."/>
        </authorList>
    </citation>
    <scope>NUCLEOTIDE SEQUENCE</scope>
    <source>
        <strain evidence="6">DSM 103496</strain>
    </source>
</reference>
<keyword evidence="7" id="KW-1185">Reference proteome</keyword>
<dbReference type="InterPro" id="IPR002641">
    <property type="entry name" value="PNPLA_dom"/>
</dbReference>
<dbReference type="Gene3D" id="3.40.1090.10">
    <property type="entry name" value="Cytosolic phospholipase A2 catalytic domain"/>
    <property type="match status" value="2"/>
</dbReference>
<feature type="active site" description="Proton acceptor" evidence="4">
    <location>
        <position position="184"/>
    </location>
</feature>
<keyword evidence="3 4" id="KW-0443">Lipid metabolism</keyword>
<evidence type="ECO:0000256" key="3">
    <source>
        <dbReference type="ARBA" id="ARBA00023098"/>
    </source>
</evidence>
<gene>
    <name evidence="6" type="ORF">NZH93_09925</name>
</gene>
<dbReference type="Proteomes" id="UP001141259">
    <property type="component" value="Unassembled WGS sequence"/>
</dbReference>
<dbReference type="InterPro" id="IPR050301">
    <property type="entry name" value="NTE"/>
</dbReference>
<dbReference type="GO" id="GO:0016787">
    <property type="term" value="F:hydrolase activity"/>
    <property type="evidence" value="ECO:0007669"/>
    <property type="project" value="UniProtKB-UniRule"/>
</dbReference>
<evidence type="ECO:0000256" key="2">
    <source>
        <dbReference type="ARBA" id="ARBA00022963"/>
    </source>
</evidence>
<dbReference type="GO" id="GO:0016042">
    <property type="term" value="P:lipid catabolic process"/>
    <property type="evidence" value="ECO:0007669"/>
    <property type="project" value="UniProtKB-UniRule"/>
</dbReference>
<dbReference type="PANTHER" id="PTHR14226:SF57">
    <property type="entry name" value="BLR7027 PROTEIN"/>
    <property type="match status" value="1"/>
</dbReference>
<dbReference type="RefSeq" id="WP_259622688.1">
    <property type="nucleotide sequence ID" value="NZ_JANYMP010000004.1"/>
</dbReference>
<dbReference type="PROSITE" id="PS51635">
    <property type="entry name" value="PNPLA"/>
    <property type="match status" value="1"/>
</dbReference>
<feature type="domain" description="PNPLA" evidence="5">
    <location>
        <begin position="5"/>
        <end position="197"/>
    </location>
</feature>
<evidence type="ECO:0000313" key="7">
    <source>
        <dbReference type="Proteomes" id="UP001141259"/>
    </source>
</evidence>
<dbReference type="AlphaFoldDB" id="A0A9X2VJC2"/>
<keyword evidence="2 4" id="KW-0442">Lipid degradation</keyword>
<dbReference type="PANTHER" id="PTHR14226">
    <property type="entry name" value="NEUROPATHY TARGET ESTERASE/SWISS CHEESE D.MELANOGASTER"/>
    <property type="match status" value="1"/>
</dbReference>
<feature type="short sequence motif" description="DGA/G" evidence="4">
    <location>
        <begin position="184"/>
        <end position="186"/>
    </location>
</feature>
<keyword evidence="1 4" id="KW-0378">Hydrolase</keyword>
<evidence type="ECO:0000256" key="1">
    <source>
        <dbReference type="ARBA" id="ARBA00022801"/>
    </source>
</evidence>
<feature type="active site" description="Nucleophile" evidence="4">
    <location>
        <position position="42"/>
    </location>
</feature>
<dbReference type="EMBL" id="JANYMP010000004">
    <property type="protein sequence ID" value="MCS7477172.1"/>
    <property type="molecule type" value="Genomic_DNA"/>
</dbReference>
<evidence type="ECO:0000313" key="6">
    <source>
        <dbReference type="EMBL" id="MCS7477172.1"/>
    </source>
</evidence>
<sequence length="276" mass="28137">MTRALVLGGGGVAGIAWEIGLLAGLAEGGVDVTRPDLVVGTSAGATVAAQVTSGVGLAELLRRQTDPASQTPELAADFDLDRLTELFGLDVDGDPVGTRRRIGRSALEAPTVPEERRREVIAARVPVDVWPATPLRLVAVDAATGLERVFDADSGVGLVDAVAASCAVPVIWPPVTIGDARYVDGGIRSAENADLAAGHDLVLVLQAMAVEELSGLGPQVEALRAGGSEVLVVGIDETSLAAIGPNPLDPTTREPVARAGRLQGLAAAAEVAAFWG</sequence>
<feature type="short sequence motif" description="GXGXXG" evidence="4">
    <location>
        <begin position="9"/>
        <end position="14"/>
    </location>
</feature>
<feature type="short sequence motif" description="GXSXG" evidence="4">
    <location>
        <begin position="40"/>
        <end position="44"/>
    </location>
</feature>
<name>A0A9X2VJC2_9PSEU</name>
<proteinExistence type="predicted"/>
<comment type="caution">
    <text evidence="6">The sequence shown here is derived from an EMBL/GenBank/DDBJ whole genome shotgun (WGS) entry which is preliminary data.</text>
</comment>
<protein>
    <submittedName>
        <fullName evidence="6">Patatin-like phospholipase family protein</fullName>
    </submittedName>
</protein>
<dbReference type="InterPro" id="IPR016035">
    <property type="entry name" value="Acyl_Trfase/lysoPLipase"/>
</dbReference>
<evidence type="ECO:0000259" key="5">
    <source>
        <dbReference type="PROSITE" id="PS51635"/>
    </source>
</evidence>
<evidence type="ECO:0000256" key="4">
    <source>
        <dbReference type="PROSITE-ProRule" id="PRU01161"/>
    </source>
</evidence>
<dbReference type="Pfam" id="PF01734">
    <property type="entry name" value="Patatin"/>
    <property type="match status" value="1"/>
</dbReference>